<accession>A0ABN6FHY3</accession>
<reference evidence="6 7" key="1">
    <citation type="journal article" date="2021" name="J. Biosci. Bioeng.">
        <title>Identification and characterization of a chc gene cluster responsible for the aromatization pathway of cyclohexanecarboxylate degradation in Sinomonas cyclohexanicum ATCC 51369.</title>
        <authorList>
            <person name="Yamamoto T."/>
            <person name="Hasegawa Y."/>
            <person name="Lau P.C.K."/>
            <person name="Iwaki H."/>
        </authorList>
    </citation>
    <scope>NUCLEOTIDE SEQUENCE [LARGE SCALE GENOMIC DNA]</scope>
    <source>
        <strain evidence="6 7">ATCC 51369</strain>
    </source>
</reference>
<feature type="transmembrane region" description="Helical" evidence="5">
    <location>
        <begin position="6"/>
        <end position="23"/>
    </location>
</feature>
<evidence type="ECO:0000313" key="6">
    <source>
        <dbReference type="EMBL" id="BCT76271.1"/>
    </source>
</evidence>
<keyword evidence="7" id="KW-1185">Reference proteome</keyword>
<protein>
    <submittedName>
        <fullName evidence="6">Uncharacterized protein</fullName>
    </submittedName>
</protein>
<evidence type="ECO:0000313" key="7">
    <source>
        <dbReference type="Proteomes" id="UP001319861"/>
    </source>
</evidence>
<dbReference type="InterPro" id="IPR039020">
    <property type="entry name" value="PaxB-like"/>
</dbReference>
<dbReference type="RefSeq" id="WP_229232892.1">
    <property type="nucleotide sequence ID" value="NZ_AP024525.1"/>
</dbReference>
<proteinExistence type="predicted"/>
<feature type="transmembrane region" description="Helical" evidence="5">
    <location>
        <begin position="65"/>
        <end position="87"/>
    </location>
</feature>
<evidence type="ECO:0000256" key="1">
    <source>
        <dbReference type="ARBA" id="ARBA00004141"/>
    </source>
</evidence>
<dbReference type="PANTHER" id="PTHR42038">
    <property type="match status" value="1"/>
</dbReference>
<dbReference type="Pfam" id="PF25129">
    <property type="entry name" value="Pyr4-TMTC"/>
    <property type="match status" value="1"/>
</dbReference>
<feature type="transmembrane region" description="Helical" evidence="5">
    <location>
        <begin position="125"/>
        <end position="145"/>
    </location>
</feature>
<feature type="transmembrane region" description="Helical" evidence="5">
    <location>
        <begin position="182"/>
        <end position="202"/>
    </location>
</feature>
<keyword evidence="3 5" id="KW-1133">Transmembrane helix</keyword>
<evidence type="ECO:0000256" key="4">
    <source>
        <dbReference type="ARBA" id="ARBA00023136"/>
    </source>
</evidence>
<gene>
    <name evidence="6" type="ORF">SCMU_21130</name>
</gene>
<organism evidence="6 7">
    <name type="scientific">Sinomonas cyclohexanicum</name>
    <name type="common">Corynebacterium cyclohexanicum</name>
    <dbReference type="NCBI Taxonomy" id="322009"/>
    <lineage>
        <taxon>Bacteria</taxon>
        <taxon>Bacillati</taxon>
        <taxon>Actinomycetota</taxon>
        <taxon>Actinomycetes</taxon>
        <taxon>Micrococcales</taxon>
        <taxon>Micrococcaceae</taxon>
        <taxon>Sinomonas</taxon>
    </lineage>
</organism>
<dbReference type="EMBL" id="AP024525">
    <property type="protein sequence ID" value="BCT76271.1"/>
    <property type="molecule type" value="Genomic_DNA"/>
</dbReference>
<evidence type="ECO:0000256" key="5">
    <source>
        <dbReference type="SAM" id="Phobius"/>
    </source>
</evidence>
<dbReference type="PANTHER" id="PTHR42038:SF2">
    <property type="entry name" value="TERPENE CYCLASE AUSL"/>
    <property type="match status" value="1"/>
</dbReference>
<feature type="transmembrane region" description="Helical" evidence="5">
    <location>
        <begin position="157"/>
        <end position="176"/>
    </location>
</feature>
<evidence type="ECO:0000256" key="3">
    <source>
        <dbReference type="ARBA" id="ARBA00022989"/>
    </source>
</evidence>
<sequence length="217" mass="23104">MNGSALGIALTLFSGVAWTVAYIEAIRLGVRQRTYAMPVAALGLNLAWEWLYAGVGFAEGGSLQTVVNVAWGLADLAILATFLRFGYREFSDRLGRTAFYVGAAVLILACVLVQVLFLAEFGPQLAPGYSAFLQNLLMSGLFIAMHLARGGNRGQSVLLAAAKWLGTLAPTLQFGLLSPSSFILGIGLLCSVFDLAYLGLVVRARRTASVRPEKVSA</sequence>
<feature type="transmembrane region" description="Helical" evidence="5">
    <location>
        <begin position="35"/>
        <end position="53"/>
    </location>
</feature>
<dbReference type="Proteomes" id="UP001319861">
    <property type="component" value="Chromosome"/>
</dbReference>
<comment type="subcellular location">
    <subcellularLocation>
        <location evidence="1">Membrane</location>
        <topology evidence="1">Multi-pass membrane protein</topology>
    </subcellularLocation>
</comment>
<keyword evidence="4 5" id="KW-0472">Membrane</keyword>
<evidence type="ECO:0000256" key="2">
    <source>
        <dbReference type="ARBA" id="ARBA00022692"/>
    </source>
</evidence>
<name>A0ABN6FHY3_SINCY</name>
<keyword evidence="2 5" id="KW-0812">Transmembrane</keyword>
<feature type="transmembrane region" description="Helical" evidence="5">
    <location>
        <begin position="99"/>
        <end position="119"/>
    </location>
</feature>